<sequence>MNGGGRGRDGSRGRGGDSRAGSNPYGRGFGSGDHRGGNRGGGGPFGGGGRGGMGGGGFGSVLPVLRGPLKCLSNHCELVVSNRRQAVAVWKHFVDFKARAEPGKKRMLSYEARREILDEFLDGLVALGHLARDERALILYDGDHLLVCMTKLEYIEMLRGVSLSIHPQQSVTMANLGEQLSMQNSATEEVAQILQLIMNHAAVMEGYQMFHGVNFFKDMPENFVPLRGPNKAFQIWDGFSQAVAPYQTAGTMSWNAVFNLRACTSTKAIPLVKYIEIQASAIAKRMVDLSTEKGCRALMADAEVMRRLNRRLRGTKLESFHILNRDTRQPEKRVYKLKELMTFSASSEESRFDLQDGRRVTVLQHFKETYPHASGIPPFQPLINTRSKDRPAYLPVSIVTLKHQPAREGVTEEDRAQVAEHMIMPPRNRVAKTEQLLSLVFGPQGHSAPKVLDAFGVILQLEAKTAQGRVLESPLIKYREVPGGGPGRSSKTVRPAQGDWNLRDAAFCRGTVCKVWALYSFVETSQNVIENLARVLKTQGAKYGVNLTTKPGLGAYTRNDRRPMLDQFAAFVALAKTKGCELLFVILNERVSLDIYQIVKSCTDVNFPSQCLNGRHKCIDAIFRGADNPNPQYFANVMSKVNMKLQGVNQTLEADIIKQEIGTDKSTLVLAVETSFFANPTKTSPPPTAPIVCACTGNMDDDLGAFGHAVCVESRKHPIVTDIGSMFKTILSYRKTTKNWPARIIYLRSATTEAHFPLVLAGEIRAIEELYVRENRSKPRILAVAVQRRQQTRLFPTKEMQAQGNNLPPGFLLANSLQHPGHFRNFLLISHKALQGTARPTRYYILRDDANRDMEKVAQLMYSLCHVYGRCQRAVSIPAPLYYAELLAARAQSYMKVGMRRERNIDIDDLSHLSGEAGEKMLTETRHFADEYLRSTAAKVTPMVFC</sequence>
<dbReference type="PANTHER" id="PTHR22891">
    <property type="entry name" value="EUKARYOTIC TRANSLATION INITIATION FACTOR 2C"/>
    <property type="match status" value="1"/>
</dbReference>
<evidence type="ECO:0000313" key="3">
    <source>
        <dbReference type="EMBL" id="KFG65771.1"/>
    </source>
</evidence>
<dbReference type="InterPro" id="IPR036085">
    <property type="entry name" value="PAZ_dom_sf"/>
</dbReference>
<name>A0A086MA53_TOXGO</name>
<dbReference type="Proteomes" id="UP000028834">
    <property type="component" value="Unassembled WGS sequence"/>
</dbReference>
<dbReference type="GO" id="GO:0003676">
    <property type="term" value="F:nucleic acid binding"/>
    <property type="evidence" value="ECO:0007669"/>
    <property type="project" value="InterPro"/>
</dbReference>
<organism evidence="3 4">
    <name type="scientific">Toxoplasma gondii RUB</name>
    <dbReference type="NCBI Taxonomy" id="935652"/>
    <lineage>
        <taxon>Eukaryota</taxon>
        <taxon>Sar</taxon>
        <taxon>Alveolata</taxon>
        <taxon>Apicomplexa</taxon>
        <taxon>Conoidasida</taxon>
        <taxon>Coccidia</taxon>
        <taxon>Eucoccidiorida</taxon>
        <taxon>Eimeriorina</taxon>
        <taxon>Sarcocystidae</taxon>
        <taxon>Toxoplasma</taxon>
    </lineage>
</organism>
<dbReference type="InterPro" id="IPR003165">
    <property type="entry name" value="Piwi"/>
</dbReference>
<feature type="compositionally biased region" description="Gly residues" evidence="1">
    <location>
        <begin position="38"/>
        <end position="49"/>
    </location>
</feature>
<dbReference type="InterPro" id="IPR036397">
    <property type="entry name" value="RNaseH_sf"/>
</dbReference>
<dbReference type="Gene3D" id="2.170.260.10">
    <property type="entry name" value="paz domain"/>
    <property type="match status" value="1"/>
</dbReference>
<dbReference type="Pfam" id="PF02171">
    <property type="entry name" value="Piwi"/>
    <property type="match status" value="1"/>
</dbReference>
<dbReference type="PROSITE" id="PS50822">
    <property type="entry name" value="PIWI"/>
    <property type="match status" value="1"/>
</dbReference>
<dbReference type="SUPFAM" id="SSF53098">
    <property type="entry name" value="Ribonuclease H-like"/>
    <property type="match status" value="1"/>
</dbReference>
<dbReference type="InterPro" id="IPR012337">
    <property type="entry name" value="RNaseH-like_sf"/>
</dbReference>
<dbReference type="SMART" id="SM00950">
    <property type="entry name" value="Piwi"/>
    <property type="match status" value="1"/>
</dbReference>
<evidence type="ECO:0000259" key="2">
    <source>
        <dbReference type="PROSITE" id="PS50822"/>
    </source>
</evidence>
<reference evidence="3 4" key="1">
    <citation type="submission" date="2014-05" db="EMBL/GenBank/DDBJ databases">
        <authorList>
            <person name="Sibley D."/>
            <person name="Venepally P."/>
            <person name="Karamycheva S."/>
            <person name="Hadjithomas M."/>
            <person name="Khan A."/>
            <person name="Brunk B."/>
            <person name="Roos D."/>
            <person name="Caler E."/>
            <person name="Lorenzi H."/>
        </authorList>
    </citation>
    <scope>NUCLEOTIDE SEQUENCE [LARGE SCALE GENOMIC DNA]</scope>
    <source>
        <strain evidence="3 4">RUB</strain>
    </source>
</reference>
<dbReference type="CDD" id="cd02846">
    <property type="entry name" value="PAZ_argonaute_like"/>
    <property type="match status" value="1"/>
</dbReference>
<proteinExistence type="predicted"/>
<dbReference type="VEuPathDB" id="ToxoDB:TGRUB_310160"/>
<evidence type="ECO:0000256" key="1">
    <source>
        <dbReference type="SAM" id="MobiDB-lite"/>
    </source>
</evidence>
<dbReference type="Gene3D" id="3.40.50.2300">
    <property type="match status" value="1"/>
</dbReference>
<dbReference type="InterPro" id="IPR032473">
    <property type="entry name" value="Argonaute_Mid_dom"/>
</dbReference>
<dbReference type="CDD" id="cd04657">
    <property type="entry name" value="Piwi_ago-like"/>
    <property type="match status" value="1"/>
</dbReference>
<feature type="compositionally biased region" description="Basic and acidic residues" evidence="1">
    <location>
        <begin position="1"/>
        <end position="17"/>
    </location>
</feature>
<feature type="region of interest" description="Disordered" evidence="1">
    <location>
        <begin position="1"/>
        <end position="49"/>
    </location>
</feature>
<dbReference type="InterPro" id="IPR045246">
    <property type="entry name" value="Piwi_ago-like"/>
</dbReference>
<comment type="caution">
    <text evidence="3">The sequence shown here is derived from an EMBL/GenBank/DDBJ whole genome shotgun (WGS) entry which is preliminary data.</text>
</comment>
<feature type="domain" description="Piwi" evidence="2">
    <location>
        <begin position="582"/>
        <end position="896"/>
    </location>
</feature>
<dbReference type="OrthoDB" id="10252740at2759"/>
<dbReference type="AlphaFoldDB" id="A0A086MA53"/>
<dbReference type="Gene3D" id="3.30.420.10">
    <property type="entry name" value="Ribonuclease H-like superfamily/Ribonuclease H"/>
    <property type="match status" value="1"/>
</dbReference>
<dbReference type="EMBL" id="AFYV02000208">
    <property type="protein sequence ID" value="KFG65771.1"/>
    <property type="molecule type" value="Genomic_DNA"/>
</dbReference>
<dbReference type="Pfam" id="PF16487">
    <property type="entry name" value="ArgoMid"/>
    <property type="match status" value="1"/>
</dbReference>
<evidence type="ECO:0000313" key="4">
    <source>
        <dbReference type="Proteomes" id="UP000028834"/>
    </source>
</evidence>
<protein>
    <submittedName>
        <fullName evidence="3">Argonaute AGO</fullName>
    </submittedName>
</protein>
<gene>
    <name evidence="3" type="ORF">TGRUB_310160</name>
</gene>
<dbReference type="SUPFAM" id="SSF101690">
    <property type="entry name" value="PAZ domain"/>
    <property type="match status" value="1"/>
</dbReference>
<accession>A0A086MA53</accession>